<evidence type="ECO:0000313" key="3">
    <source>
        <dbReference type="EMBL" id="CAL6048954.1"/>
    </source>
</evidence>
<evidence type="ECO:0000313" key="2">
    <source>
        <dbReference type="EMBL" id="CAI9974530.1"/>
    </source>
</evidence>
<reference evidence="2" key="1">
    <citation type="submission" date="2023-06" db="EMBL/GenBank/DDBJ databases">
        <authorList>
            <person name="Kurt Z."/>
        </authorList>
    </citation>
    <scope>NUCLEOTIDE SEQUENCE</scope>
</reference>
<evidence type="ECO:0000313" key="4">
    <source>
        <dbReference type="EMBL" id="CAL6079464.1"/>
    </source>
</evidence>
<keyword evidence="5" id="KW-1185">Reference proteome</keyword>
<feature type="compositionally biased region" description="Low complexity" evidence="1">
    <location>
        <begin position="1"/>
        <end position="10"/>
    </location>
</feature>
<accession>A0AA86UWD4</accession>
<name>A0AA86UWD4_9EUKA</name>
<evidence type="ECO:0000256" key="1">
    <source>
        <dbReference type="SAM" id="MobiDB-lite"/>
    </source>
</evidence>
<feature type="compositionally biased region" description="Basic residues" evidence="1">
    <location>
        <begin position="11"/>
        <end position="21"/>
    </location>
</feature>
<organism evidence="2">
    <name type="scientific">Hexamita inflata</name>
    <dbReference type="NCBI Taxonomy" id="28002"/>
    <lineage>
        <taxon>Eukaryota</taxon>
        <taxon>Metamonada</taxon>
        <taxon>Diplomonadida</taxon>
        <taxon>Hexamitidae</taxon>
        <taxon>Hexamitinae</taxon>
        <taxon>Hexamita</taxon>
    </lineage>
</organism>
<proteinExistence type="predicted"/>
<dbReference type="AlphaFoldDB" id="A0AA86UWD4"/>
<dbReference type="EMBL" id="CATOUU010001149">
    <property type="protein sequence ID" value="CAI9974530.1"/>
    <property type="molecule type" value="Genomic_DNA"/>
</dbReference>
<protein>
    <submittedName>
        <fullName evidence="3">Hypothetical_protein</fullName>
    </submittedName>
</protein>
<evidence type="ECO:0000313" key="5">
    <source>
        <dbReference type="Proteomes" id="UP001642409"/>
    </source>
</evidence>
<comment type="caution">
    <text evidence="2">The sequence shown here is derived from an EMBL/GenBank/DDBJ whole genome shotgun (WGS) entry which is preliminary data.</text>
</comment>
<dbReference type="Proteomes" id="UP001642409">
    <property type="component" value="Unassembled WGS sequence"/>
</dbReference>
<gene>
    <name evidence="3" type="ORF">HINF_LOCUS42938</name>
    <name evidence="4" type="ORF">HINF_LOCUS59398</name>
    <name evidence="2" type="ORF">HINF_LOCUS62175</name>
</gene>
<reference evidence="3 5" key="2">
    <citation type="submission" date="2024-07" db="EMBL/GenBank/DDBJ databases">
        <authorList>
            <person name="Akdeniz Z."/>
        </authorList>
    </citation>
    <scope>NUCLEOTIDE SEQUENCE [LARGE SCALE GENOMIC DNA]</scope>
</reference>
<dbReference type="EMBL" id="CAXDID020000177">
    <property type="protein sequence ID" value="CAL6048954.1"/>
    <property type="molecule type" value="Genomic_DNA"/>
</dbReference>
<dbReference type="EMBL" id="CAXDID020000340">
    <property type="protein sequence ID" value="CAL6079464.1"/>
    <property type="molecule type" value="Genomic_DNA"/>
</dbReference>
<sequence length="141" mass="16542">MQNRNSSLSQRKLRRRSKQKNIRYIFLEQERTKQGINAPKPQETVNPPPALYSEVRSLQIQMNKEGTHVPNPVNEVMCQRQPYQKMSTPRINFSCKPKEITSKQKLRSDNLFLKIKLANQVKIVRQRLSERPAGSIFSEHK</sequence>
<feature type="region of interest" description="Disordered" evidence="1">
    <location>
        <begin position="1"/>
        <end position="21"/>
    </location>
</feature>